<evidence type="ECO:0000313" key="7">
    <source>
        <dbReference type="Proteomes" id="UP000325785"/>
    </source>
</evidence>
<dbReference type="GO" id="GO:1902600">
    <property type="term" value="P:proton transmembrane transport"/>
    <property type="evidence" value="ECO:0007669"/>
    <property type="project" value="UniProtKB-KW"/>
</dbReference>
<evidence type="ECO:0000256" key="3">
    <source>
        <dbReference type="SAM" id="Phobius"/>
    </source>
</evidence>
<dbReference type="KEGG" id="rid:RIdsm_04804"/>
<dbReference type="GO" id="GO:0045259">
    <property type="term" value="C:proton-transporting ATP synthase complex"/>
    <property type="evidence" value="ECO:0007669"/>
    <property type="project" value="UniProtKB-UniRule"/>
</dbReference>
<dbReference type="AlphaFoldDB" id="A0A0T5PEK7"/>
<keyword evidence="1" id="KW-0406">Ion transport</keyword>
<accession>A0A0T5PEK7</accession>
<keyword evidence="3" id="KW-0812">Transmembrane</keyword>
<reference evidence="4 6" key="1">
    <citation type="submission" date="2015-04" db="EMBL/GenBank/DDBJ databases">
        <title>The draft genome sequence of Roseovarius indicus B108T.</title>
        <authorList>
            <person name="Li G."/>
            <person name="Lai Q."/>
            <person name="Shao Z."/>
            <person name="Yan P."/>
        </authorList>
    </citation>
    <scope>NUCLEOTIDE SEQUENCE [LARGE SCALE GENOMIC DNA]</scope>
    <source>
        <strain evidence="4 6">B108</strain>
    </source>
</reference>
<feature type="transmembrane region" description="Helical" evidence="3">
    <location>
        <begin position="68"/>
        <end position="89"/>
    </location>
</feature>
<reference evidence="5 7" key="2">
    <citation type="submission" date="2018-08" db="EMBL/GenBank/DDBJ databases">
        <title>Genetic Globetrotter - A new plasmid hitch-hiking vast phylogenetic and geographic distances.</title>
        <authorList>
            <person name="Vollmers J."/>
            <person name="Petersen J."/>
        </authorList>
    </citation>
    <scope>NUCLEOTIDE SEQUENCE [LARGE SCALE GENOMIC DNA]</scope>
    <source>
        <strain evidence="5 7">DSM 26383</strain>
    </source>
</reference>
<evidence type="ECO:0000256" key="1">
    <source>
        <dbReference type="PIRNR" id="PIRNR032126"/>
    </source>
</evidence>
<keyword evidence="6" id="KW-1185">Reference proteome</keyword>
<evidence type="ECO:0000313" key="5">
    <source>
        <dbReference type="EMBL" id="QEW28963.1"/>
    </source>
</evidence>
<comment type="similarity">
    <text evidence="1">Belongs to the bacterial AtpI family.</text>
</comment>
<evidence type="ECO:0000313" key="4">
    <source>
        <dbReference type="EMBL" id="KRS19691.1"/>
    </source>
</evidence>
<keyword evidence="1" id="KW-0813">Transport</keyword>
<dbReference type="Proteomes" id="UP000325785">
    <property type="component" value="Chromosome"/>
</dbReference>
<evidence type="ECO:0000256" key="2">
    <source>
        <dbReference type="SAM" id="MobiDB-lite"/>
    </source>
</evidence>
<gene>
    <name evidence="5" type="primary">atpI</name>
    <name evidence="5" type="ORF">RIdsm_04804</name>
    <name evidence="4" type="ORF">XM52_02315</name>
</gene>
<evidence type="ECO:0000313" key="6">
    <source>
        <dbReference type="Proteomes" id="UP000051401"/>
    </source>
</evidence>
<keyword evidence="1 3" id="KW-0472">Membrane</keyword>
<protein>
    <recommendedName>
        <fullName evidence="1">ATP synthase protein I</fullName>
    </recommendedName>
</protein>
<dbReference type="Pfam" id="PF09527">
    <property type="entry name" value="ATPase_gene1"/>
    <property type="match status" value="1"/>
</dbReference>
<dbReference type="InterPro" id="IPR032820">
    <property type="entry name" value="ATPase_put"/>
</dbReference>
<dbReference type="RefSeq" id="WP_057812851.1">
    <property type="nucleotide sequence ID" value="NZ_CAXRJZ010000115.1"/>
</dbReference>
<dbReference type="STRING" id="540747.SAMN04488031_102698"/>
<feature type="region of interest" description="Disordered" evidence="2">
    <location>
        <begin position="97"/>
        <end position="121"/>
    </location>
</feature>
<dbReference type="EMBL" id="LAXI01000001">
    <property type="protein sequence ID" value="KRS19691.1"/>
    <property type="molecule type" value="Genomic_DNA"/>
</dbReference>
<dbReference type="PATRIC" id="fig|540747.5.peg.469"/>
<organism evidence="4 6">
    <name type="scientific">Roseovarius indicus</name>
    <dbReference type="NCBI Taxonomy" id="540747"/>
    <lineage>
        <taxon>Bacteria</taxon>
        <taxon>Pseudomonadati</taxon>
        <taxon>Pseudomonadota</taxon>
        <taxon>Alphaproteobacteria</taxon>
        <taxon>Rhodobacterales</taxon>
        <taxon>Roseobacteraceae</taxon>
        <taxon>Roseovarius</taxon>
    </lineage>
</organism>
<comment type="function">
    <text evidence="1">A possible function for this protein is to guide the assembly of the membrane sector of the ATPase enzyme complex.</text>
</comment>
<dbReference type="Proteomes" id="UP000051401">
    <property type="component" value="Unassembled WGS sequence"/>
</dbReference>
<proteinExistence type="inferred from homology"/>
<keyword evidence="1" id="KW-0375">Hydrogen ion transport</keyword>
<feature type="transmembrane region" description="Helical" evidence="3">
    <location>
        <begin position="40"/>
        <end position="62"/>
    </location>
</feature>
<dbReference type="PIRSF" id="PIRSF032126">
    <property type="entry name" value="F0F1_ATP_synthase_subunit_I"/>
    <property type="match status" value="1"/>
</dbReference>
<name>A0A0T5PEK7_9RHOB</name>
<dbReference type="InterPro" id="IPR016989">
    <property type="entry name" value="Atp1_alphaprobac"/>
</dbReference>
<dbReference type="EMBL" id="CP031598">
    <property type="protein sequence ID" value="QEW28963.1"/>
    <property type="molecule type" value="Genomic_DNA"/>
</dbReference>
<keyword evidence="3" id="KW-1133">Transmembrane helix</keyword>
<sequence>MTDPDQRERMAQLEARIDRFKSKDKPETSHQNESYSQAQLAWRMVIELVTGLGIGFGMGYGLDSLLETTPAFLVVFTMLGFVAGIKTMLRSAKEIQLTEADKAADDETPDGADEKRVKDGD</sequence>
<feature type="compositionally biased region" description="Basic and acidic residues" evidence="2">
    <location>
        <begin position="112"/>
        <end position="121"/>
    </location>
</feature>
<dbReference type="OrthoDB" id="15401at2"/>